<dbReference type="GO" id="GO:0008233">
    <property type="term" value="F:peptidase activity"/>
    <property type="evidence" value="ECO:0007669"/>
    <property type="project" value="UniProtKB-KW"/>
</dbReference>
<evidence type="ECO:0000256" key="1">
    <source>
        <dbReference type="SAM" id="MobiDB-lite"/>
    </source>
</evidence>
<keyword evidence="2" id="KW-0378">Hydrolase</keyword>
<dbReference type="GO" id="GO:0006508">
    <property type="term" value="P:proteolysis"/>
    <property type="evidence" value="ECO:0007669"/>
    <property type="project" value="UniProtKB-KW"/>
</dbReference>
<accession>A0A4D6T823</accession>
<gene>
    <name evidence="2" type="primary">5</name>
    <name evidence="2" type="ORF">SEA_IDAHO_5</name>
</gene>
<name>A0A4D6T823_9CAUD</name>
<evidence type="ECO:0000313" key="3">
    <source>
        <dbReference type="Proteomes" id="UP000298729"/>
    </source>
</evidence>
<reference evidence="2 3" key="1">
    <citation type="submission" date="2019-04" db="EMBL/GenBank/DDBJ databases">
        <authorList>
            <person name="Oduselu T.J."/>
            <person name="Taiwo A.E."/>
            <person name="Ayodele I.E."/>
            <person name="Oyebamiji T.O."/>
            <person name="Atoyebi A.N."/>
            <person name="Omolola C.M."/>
            <person name="Lazarus F.U."/>
            <person name="Jose L.A."/>
            <person name="Akinlolu E.A."/>
            <person name="Ojebola B.M."/>
            <person name="Olatinwo S.O."/>
            <person name="Raifu M.K."/>
            <person name="Adebiyi I."/>
            <person name="Ogunleye V.O."/>
            <person name="Faleye T.O.C."/>
            <person name="Bakarey A.S."/>
            <person name="Adewumi O.M."/>
            <person name="Anetor J.I."/>
            <person name="Ademowo O.G."/>
            <person name="Garlena R.A."/>
            <person name="Russell D.A."/>
            <person name="Pope W.H."/>
            <person name="Jacobs-Sera D."/>
            <person name="Hatfull G.F."/>
        </authorList>
    </citation>
    <scope>NUCLEOTIDE SEQUENCE [LARGE SCALE GENOMIC DNA]</scope>
</reference>
<feature type="region of interest" description="Disordered" evidence="1">
    <location>
        <begin position="172"/>
        <end position="200"/>
    </location>
</feature>
<evidence type="ECO:0000313" key="2">
    <source>
        <dbReference type="EMBL" id="QCG78270.1"/>
    </source>
</evidence>
<dbReference type="GeneID" id="80090748"/>
<keyword evidence="3" id="KW-1185">Reference proteome</keyword>
<keyword evidence="2" id="KW-0645">Protease</keyword>
<dbReference type="EMBL" id="MK757448">
    <property type="protein sequence ID" value="QCG78270.1"/>
    <property type="molecule type" value="Genomic_DNA"/>
</dbReference>
<organism evidence="2 3">
    <name type="scientific">Arthrobacter phage Idaho</name>
    <dbReference type="NCBI Taxonomy" id="2565509"/>
    <lineage>
        <taxon>Viruses</taxon>
        <taxon>Duplodnaviria</taxon>
        <taxon>Heunggongvirae</taxon>
        <taxon>Uroviricota</taxon>
        <taxon>Caudoviricetes</taxon>
        <taxon>Feeclasvirinae</taxon>
        <taxon>Idahovirus</taxon>
        <taxon>Idahovirus idaho</taxon>
    </lineage>
</organism>
<dbReference type="Proteomes" id="UP000298729">
    <property type="component" value="Segment"/>
</dbReference>
<dbReference type="RefSeq" id="YP_010761502.1">
    <property type="nucleotide sequence ID" value="NC_073597.1"/>
</dbReference>
<proteinExistence type="predicted"/>
<sequence>MTTIQILGELATASAAESGPLRYRVVPFGETSAVMASGHQFAVDPGVLTLPADPTTAHVNEEHDRTRPVGWFAGLEETQDGIYGDVELADTVAGRDARVLAAKGLRRGISVEIENPVIRAGRLVSGVLAAAGLVVNPSFANAALASALPVAPDMGDLAEDLDKAAQAIKAAQDKLSAPKEPAADSAPDTATASTDKKDTNVTVTANAPSAAAAAAAIAGAASGTASTVVNAVAAQGGALRALGAAMAAYASPISNPTARAAAMDTVIQADVFDATSVPEYVGELWKGRRYAGRYLDLVSEVPMVSQSVIGWRWVAGKAPQVARWTPSTGATMNDIPTNEVQAESKTYKGFRIAGGHQVDRIHVDLPSGEWWQSYNEEAADDYARKLDAEVIAHVTDPANLTALVLPAGTSTQKRLLRGIGQAIEFADPDHILIGWDIFEEMADTKMLDQKAVSPERFAQSGGSFHISYLDIPVKVAPYSLTSVKTKIQIGSKNANKLHSLPGGPIRVDAEEIQKGTIQHGLFGYHILRPTDTRGSIDVQLAP</sequence>
<protein>
    <submittedName>
        <fullName evidence="2">Major capsid and protease fusion protein</fullName>
    </submittedName>
</protein>
<feature type="compositionally biased region" description="Low complexity" evidence="1">
    <location>
        <begin position="183"/>
        <end position="193"/>
    </location>
</feature>
<dbReference type="KEGG" id="vg:80090748"/>